<dbReference type="SUPFAM" id="SSF53383">
    <property type="entry name" value="PLP-dependent transferases"/>
    <property type="match status" value="1"/>
</dbReference>
<dbReference type="PROSITE" id="PS50949">
    <property type="entry name" value="HTH_GNTR"/>
    <property type="match status" value="1"/>
</dbReference>
<proteinExistence type="inferred from homology"/>
<dbReference type="GO" id="GO:0003677">
    <property type="term" value="F:DNA binding"/>
    <property type="evidence" value="ECO:0007669"/>
    <property type="project" value="UniProtKB-KW"/>
</dbReference>
<dbReference type="PANTHER" id="PTHR46577">
    <property type="entry name" value="HTH-TYPE TRANSCRIPTIONAL REGULATORY PROTEIN GABR"/>
    <property type="match status" value="1"/>
</dbReference>
<dbReference type="InterPro" id="IPR036390">
    <property type="entry name" value="WH_DNA-bd_sf"/>
</dbReference>
<sequence length="469" mass="54921">MLFFKIDKKDRKNYIYQQIYENIKQMILDHKLKANDKLPSKRKLANQFDISVNSVTNAYEQLLAEGYIYTIERSGYYVENLTELIREKQGGSTLTSDLKEEPIDRVGWLSFSHITANVCHFPFQEWLKCQQRALKNHKEELADIAHPQGPYLVRKTIAKFIALTRGVVCEPEQIVIGPGTQTLIQRIVQLDPNSGPIALENPGYARFYTLLKQMNVLVKPVDLDEQGIQMDKLHQTEANTVIVTPSHQFPTSIIMPITRRIELLNWAALAKGRCVIEDDYDSEFIYDADRIPSLQSLDRNQRVIYVGTFSKTLLPSFRISYMVLPPWLLRKYREYHIDLIQGNDTLSLFTLHYFIESGEYAKHIKRMNHFYKIQRKKLIKLLKKRFKSHINIIDVPAGLHIFVSFHTNKTYKEIEVAAKKEKLELYTMERFMLQKVNKDQQRIEMVLGFANIEEKDMKEAVERLYRVVV</sequence>
<gene>
    <name evidence="9" type="ORF">FHP05_08640</name>
</gene>
<keyword evidence="3 9" id="KW-0032">Aminotransferase</keyword>
<accession>A0A5C8NTV0</accession>
<evidence type="ECO:0000256" key="3">
    <source>
        <dbReference type="ARBA" id="ARBA00022576"/>
    </source>
</evidence>
<dbReference type="AlphaFoldDB" id="A0A5C8NTV0"/>
<dbReference type="Gene3D" id="3.40.640.10">
    <property type="entry name" value="Type I PLP-dependent aspartate aminotransferase-like (Major domain)"/>
    <property type="match status" value="1"/>
</dbReference>
<evidence type="ECO:0000256" key="4">
    <source>
        <dbReference type="ARBA" id="ARBA00022898"/>
    </source>
</evidence>
<comment type="caution">
    <text evidence="9">The sequence shown here is derived from an EMBL/GenBank/DDBJ whole genome shotgun (WGS) entry which is preliminary data.</text>
</comment>
<name>A0A5C8NTV0_9BACI</name>
<dbReference type="InterPro" id="IPR015424">
    <property type="entry name" value="PyrdxlP-dep_Trfase"/>
</dbReference>
<dbReference type="InterPro" id="IPR036388">
    <property type="entry name" value="WH-like_DNA-bd_sf"/>
</dbReference>
<keyword evidence="10" id="KW-1185">Reference proteome</keyword>
<comment type="cofactor">
    <cofactor evidence="1">
        <name>pyridoxal 5'-phosphate</name>
        <dbReference type="ChEBI" id="CHEBI:597326"/>
    </cofactor>
</comment>
<dbReference type="Gene3D" id="1.10.10.10">
    <property type="entry name" value="Winged helix-like DNA-binding domain superfamily/Winged helix DNA-binding domain"/>
    <property type="match status" value="1"/>
</dbReference>
<dbReference type="Proteomes" id="UP000321574">
    <property type="component" value="Unassembled WGS sequence"/>
</dbReference>
<dbReference type="CDD" id="cd07377">
    <property type="entry name" value="WHTH_GntR"/>
    <property type="match status" value="1"/>
</dbReference>
<dbReference type="PANTHER" id="PTHR46577:SF1">
    <property type="entry name" value="HTH-TYPE TRANSCRIPTIONAL REGULATORY PROTEIN GABR"/>
    <property type="match status" value="1"/>
</dbReference>
<keyword evidence="4" id="KW-0663">Pyridoxal phosphate</keyword>
<keyword evidence="9" id="KW-0808">Transferase</keyword>
<dbReference type="GO" id="GO:0003700">
    <property type="term" value="F:DNA-binding transcription factor activity"/>
    <property type="evidence" value="ECO:0007669"/>
    <property type="project" value="InterPro"/>
</dbReference>
<keyword evidence="5" id="KW-0805">Transcription regulation</keyword>
<dbReference type="OrthoDB" id="9808770at2"/>
<dbReference type="InterPro" id="IPR015421">
    <property type="entry name" value="PyrdxlP-dep_Trfase_major"/>
</dbReference>
<keyword evidence="6" id="KW-0238">DNA-binding</keyword>
<evidence type="ECO:0000256" key="6">
    <source>
        <dbReference type="ARBA" id="ARBA00023125"/>
    </source>
</evidence>
<feature type="domain" description="HTH gntR-type" evidence="8">
    <location>
        <begin position="13"/>
        <end position="81"/>
    </location>
</feature>
<dbReference type="InterPro" id="IPR000524">
    <property type="entry name" value="Tscrpt_reg_HTH_GntR"/>
</dbReference>
<dbReference type="Pfam" id="PF00155">
    <property type="entry name" value="Aminotran_1_2"/>
    <property type="match status" value="1"/>
</dbReference>
<protein>
    <submittedName>
        <fullName evidence="9">PLP-dependent aminotransferase family protein</fullName>
    </submittedName>
</protein>
<dbReference type="SMART" id="SM00345">
    <property type="entry name" value="HTH_GNTR"/>
    <property type="match status" value="1"/>
</dbReference>
<organism evidence="9 10">
    <name type="scientific">Cerasibacillus terrae</name>
    <dbReference type="NCBI Taxonomy" id="2498845"/>
    <lineage>
        <taxon>Bacteria</taxon>
        <taxon>Bacillati</taxon>
        <taxon>Bacillota</taxon>
        <taxon>Bacilli</taxon>
        <taxon>Bacillales</taxon>
        <taxon>Bacillaceae</taxon>
        <taxon>Cerasibacillus</taxon>
    </lineage>
</organism>
<dbReference type="InterPro" id="IPR004839">
    <property type="entry name" value="Aminotransferase_I/II_large"/>
</dbReference>
<evidence type="ECO:0000259" key="8">
    <source>
        <dbReference type="PROSITE" id="PS50949"/>
    </source>
</evidence>
<comment type="similarity">
    <text evidence="2">In the C-terminal section; belongs to the class-I pyridoxal-phosphate-dependent aminotransferase family.</text>
</comment>
<keyword evidence="7" id="KW-0804">Transcription</keyword>
<evidence type="ECO:0000313" key="10">
    <source>
        <dbReference type="Proteomes" id="UP000321574"/>
    </source>
</evidence>
<evidence type="ECO:0000313" key="9">
    <source>
        <dbReference type="EMBL" id="TXL64385.1"/>
    </source>
</evidence>
<dbReference type="InterPro" id="IPR051446">
    <property type="entry name" value="HTH_trans_reg/aminotransferase"/>
</dbReference>
<dbReference type="CDD" id="cd00609">
    <property type="entry name" value="AAT_like"/>
    <property type="match status" value="1"/>
</dbReference>
<evidence type="ECO:0000256" key="2">
    <source>
        <dbReference type="ARBA" id="ARBA00005384"/>
    </source>
</evidence>
<dbReference type="GO" id="GO:0030170">
    <property type="term" value="F:pyridoxal phosphate binding"/>
    <property type="evidence" value="ECO:0007669"/>
    <property type="project" value="InterPro"/>
</dbReference>
<evidence type="ECO:0000256" key="5">
    <source>
        <dbReference type="ARBA" id="ARBA00023015"/>
    </source>
</evidence>
<dbReference type="SUPFAM" id="SSF46785">
    <property type="entry name" value="Winged helix' DNA-binding domain"/>
    <property type="match status" value="1"/>
</dbReference>
<reference evidence="9 10" key="1">
    <citation type="submission" date="2019-06" db="EMBL/GenBank/DDBJ databases">
        <title>Cerasibacillus sp. nov., isolated from maize field.</title>
        <authorList>
            <person name="Lin S.-Y."/>
            <person name="Tsai C.-F."/>
            <person name="Young C.-C."/>
        </authorList>
    </citation>
    <scope>NUCLEOTIDE SEQUENCE [LARGE SCALE GENOMIC DNA]</scope>
    <source>
        <strain evidence="9 10">CC-CFT480</strain>
    </source>
</reference>
<evidence type="ECO:0000256" key="1">
    <source>
        <dbReference type="ARBA" id="ARBA00001933"/>
    </source>
</evidence>
<dbReference type="Pfam" id="PF00392">
    <property type="entry name" value="GntR"/>
    <property type="match status" value="1"/>
</dbReference>
<evidence type="ECO:0000256" key="7">
    <source>
        <dbReference type="ARBA" id="ARBA00023163"/>
    </source>
</evidence>
<dbReference type="EMBL" id="VDUW01000005">
    <property type="protein sequence ID" value="TXL64385.1"/>
    <property type="molecule type" value="Genomic_DNA"/>
</dbReference>
<dbReference type="RefSeq" id="WP_147667130.1">
    <property type="nucleotide sequence ID" value="NZ_VDUW01000005.1"/>
</dbReference>
<dbReference type="GO" id="GO:0008483">
    <property type="term" value="F:transaminase activity"/>
    <property type="evidence" value="ECO:0007669"/>
    <property type="project" value="UniProtKB-KW"/>
</dbReference>